<dbReference type="EMBL" id="JAEAOA010002205">
    <property type="protein sequence ID" value="KAK3601406.1"/>
    <property type="molecule type" value="Genomic_DNA"/>
</dbReference>
<comment type="caution">
    <text evidence="2">The sequence shown here is derived from an EMBL/GenBank/DDBJ whole genome shotgun (WGS) entry which is preliminary data.</text>
</comment>
<reference evidence="2" key="2">
    <citation type="journal article" date="2021" name="Genome Biol. Evol.">
        <title>Developing a high-quality reference genome for a parasitic bivalve with doubly uniparental inheritance (Bivalvia: Unionida).</title>
        <authorList>
            <person name="Smith C.H."/>
        </authorList>
    </citation>
    <scope>NUCLEOTIDE SEQUENCE</scope>
    <source>
        <strain evidence="2">CHS0354</strain>
        <tissue evidence="2">Mantle</tissue>
    </source>
</reference>
<evidence type="ECO:0000256" key="1">
    <source>
        <dbReference type="SAM" id="MobiDB-lite"/>
    </source>
</evidence>
<proteinExistence type="predicted"/>
<reference evidence="2" key="1">
    <citation type="journal article" date="2021" name="Genome Biol. Evol.">
        <title>A High-Quality Reference Genome for a Parasitic Bivalve with Doubly Uniparental Inheritance (Bivalvia: Unionida).</title>
        <authorList>
            <person name="Smith C.H."/>
        </authorList>
    </citation>
    <scope>NUCLEOTIDE SEQUENCE</scope>
    <source>
        <strain evidence="2">CHS0354</strain>
    </source>
</reference>
<reference evidence="2" key="3">
    <citation type="submission" date="2023-05" db="EMBL/GenBank/DDBJ databases">
        <authorList>
            <person name="Smith C.H."/>
        </authorList>
    </citation>
    <scope>NUCLEOTIDE SEQUENCE</scope>
    <source>
        <strain evidence="2">CHS0354</strain>
        <tissue evidence="2">Mantle</tissue>
    </source>
</reference>
<protein>
    <submittedName>
        <fullName evidence="2">Uncharacterized protein</fullName>
    </submittedName>
</protein>
<keyword evidence="3" id="KW-1185">Reference proteome</keyword>
<dbReference type="AlphaFoldDB" id="A0AAE0T0K0"/>
<gene>
    <name evidence="2" type="ORF">CHS0354_037732</name>
</gene>
<feature type="compositionally biased region" description="Basic and acidic residues" evidence="1">
    <location>
        <begin position="144"/>
        <end position="154"/>
    </location>
</feature>
<sequence>MQGLKFRCYFAESLGCLRITLDVNIQGPDREGSYHAKLDGECLLWEASYRTMDGKVPVWLLNPTKVMINLQAGVCCAEANAALSTQQNIDRSGQDSNCSLPSYFSELFERSSGHLTTEQAAALKSTDTDVSGEDIGVLVSQNNDGKDRKTSSLR</sequence>
<organism evidence="2 3">
    <name type="scientific">Potamilus streckersoni</name>
    <dbReference type="NCBI Taxonomy" id="2493646"/>
    <lineage>
        <taxon>Eukaryota</taxon>
        <taxon>Metazoa</taxon>
        <taxon>Spiralia</taxon>
        <taxon>Lophotrochozoa</taxon>
        <taxon>Mollusca</taxon>
        <taxon>Bivalvia</taxon>
        <taxon>Autobranchia</taxon>
        <taxon>Heteroconchia</taxon>
        <taxon>Palaeoheterodonta</taxon>
        <taxon>Unionida</taxon>
        <taxon>Unionoidea</taxon>
        <taxon>Unionidae</taxon>
        <taxon>Ambleminae</taxon>
        <taxon>Lampsilini</taxon>
        <taxon>Potamilus</taxon>
    </lineage>
</organism>
<dbReference type="Proteomes" id="UP001195483">
    <property type="component" value="Unassembled WGS sequence"/>
</dbReference>
<accession>A0AAE0T0K0</accession>
<feature type="region of interest" description="Disordered" evidence="1">
    <location>
        <begin position="134"/>
        <end position="154"/>
    </location>
</feature>
<evidence type="ECO:0000313" key="2">
    <source>
        <dbReference type="EMBL" id="KAK3601406.1"/>
    </source>
</evidence>
<evidence type="ECO:0000313" key="3">
    <source>
        <dbReference type="Proteomes" id="UP001195483"/>
    </source>
</evidence>
<name>A0AAE0T0K0_9BIVA</name>